<dbReference type="PANTHER" id="PTHR12318">
    <property type="entry name" value="TESTOSTERONE-REGULATED PROTEIN RP2"/>
    <property type="match status" value="1"/>
</dbReference>
<dbReference type="SUPFAM" id="SSF55811">
    <property type="entry name" value="Nudix"/>
    <property type="match status" value="1"/>
</dbReference>
<proteinExistence type="predicted"/>
<evidence type="ECO:0000256" key="5">
    <source>
        <dbReference type="ARBA" id="ARBA00022842"/>
    </source>
</evidence>
<reference evidence="8 9" key="1">
    <citation type="submission" date="2020-04" db="EMBL/GenBank/DDBJ databases">
        <authorList>
            <person name="Hitch T.C.A."/>
            <person name="Wylensek D."/>
            <person name="Clavel T."/>
        </authorList>
    </citation>
    <scope>NUCLEOTIDE SEQUENCE [LARGE SCALE GENOMIC DNA]</scope>
    <source>
        <strain evidence="8 9">BL-383-APC-3D</strain>
    </source>
</reference>
<dbReference type="GO" id="GO:0016818">
    <property type="term" value="F:hydrolase activity, acting on acid anhydrides, in phosphorus-containing anhydrides"/>
    <property type="evidence" value="ECO:0007669"/>
    <property type="project" value="InterPro"/>
</dbReference>
<gene>
    <name evidence="8" type="ORF">HF853_08730</name>
</gene>
<feature type="domain" description="Nudix hydrolase" evidence="7">
    <location>
        <begin position="32"/>
        <end position="245"/>
    </location>
</feature>
<evidence type="ECO:0000256" key="2">
    <source>
        <dbReference type="ARBA" id="ARBA00001946"/>
    </source>
</evidence>
<dbReference type="RefSeq" id="WP_083640767.1">
    <property type="nucleotide sequence ID" value="NZ_CP009251.1"/>
</dbReference>
<comment type="caution">
    <text evidence="8">The sequence shown here is derived from an EMBL/GenBank/DDBJ whole genome shotgun (WGS) entry which is preliminary data.</text>
</comment>
<dbReference type="PANTHER" id="PTHR12318:SF0">
    <property type="entry name" value="ACYL-COENZYME A DIPHOSPHATASE NUDT19"/>
    <property type="match status" value="1"/>
</dbReference>
<comment type="cofactor">
    <cofactor evidence="2">
        <name>Mg(2+)</name>
        <dbReference type="ChEBI" id="CHEBI:18420"/>
    </cofactor>
</comment>
<dbReference type="InterPro" id="IPR039121">
    <property type="entry name" value="NUDT19"/>
</dbReference>
<dbReference type="GeneID" id="78285891"/>
<dbReference type="InterPro" id="IPR015797">
    <property type="entry name" value="NUDIX_hydrolase-like_dom_sf"/>
</dbReference>
<accession>A0AB36CMK2</accession>
<keyword evidence="5" id="KW-0460">Magnesium</keyword>
<name>A0AB36CMK2_9CORY</name>
<keyword evidence="6" id="KW-0464">Manganese</keyword>
<dbReference type="GO" id="GO:0046872">
    <property type="term" value="F:metal ion binding"/>
    <property type="evidence" value="ECO:0007669"/>
    <property type="project" value="UniProtKB-KW"/>
</dbReference>
<evidence type="ECO:0000259" key="7">
    <source>
        <dbReference type="PROSITE" id="PS51462"/>
    </source>
</evidence>
<dbReference type="AlphaFoldDB" id="A0AB36CMK2"/>
<dbReference type="Proteomes" id="UP000544551">
    <property type="component" value="Unassembled WGS sequence"/>
</dbReference>
<evidence type="ECO:0000256" key="4">
    <source>
        <dbReference type="ARBA" id="ARBA00022801"/>
    </source>
</evidence>
<dbReference type="CDD" id="cd18870">
    <property type="entry name" value="NUDIX_AcylCoAdiphos_Nudt19"/>
    <property type="match status" value="1"/>
</dbReference>
<evidence type="ECO:0000313" key="9">
    <source>
        <dbReference type="Proteomes" id="UP000544551"/>
    </source>
</evidence>
<organism evidence="8 9">
    <name type="scientific">Corynebacterium stationis</name>
    <dbReference type="NCBI Taxonomy" id="1705"/>
    <lineage>
        <taxon>Bacteria</taxon>
        <taxon>Bacillati</taxon>
        <taxon>Actinomycetota</taxon>
        <taxon>Actinomycetes</taxon>
        <taxon>Mycobacteriales</taxon>
        <taxon>Corynebacteriaceae</taxon>
        <taxon>Corynebacterium</taxon>
    </lineage>
</organism>
<keyword evidence="3" id="KW-0479">Metal-binding</keyword>
<evidence type="ECO:0000256" key="3">
    <source>
        <dbReference type="ARBA" id="ARBA00022723"/>
    </source>
</evidence>
<evidence type="ECO:0000313" key="8">
    <source>
        <dbReference type="EMBL" id="NME89746.1"/>
    </source>
</evidence>
<sequence length="294" mass="32834">MGDTDKNLSRAQHFDPAQIDAIDHADTTGFNGGRMAATVLLIRDGQNGLEVWVQERVSTMVNYPGYVVFPGGGVDSRDFPPRSWDSGEFWAGRSVVSMARRMGVTKYKAHALVFAAARELFEESGTLLVVDDDGPIQDSSPFHDQRQLLETHEVSFTDFLAENSMKVDSDLLIPWARWVGSSGAKNWFDTFFFVALLPEGQTPDGETGEAADANWFPPRLLLDGWKAGLVRLVIPTWAQLQRLAQYDSVAEVIDAASLSDTRPVIGDPKDDPRYHDFFTTTPIDRITWRSHQQK</sequence>
<dbReference type="PROSITE" id="PS51462">
    <property type="entry name" value="NUDIX"/>
    <property type="match status" value="1"/>
</dbReference>
<dbReference type="Gene3D" id="3.90.79.10">
    <property type="entry name" value="Nucleoside Triphosphate Pyrophosphohydrolase"/>
    <property type="match status" value="1"/>
</dbReference>
<dbReference type="InterPro" id="IPR000086">
    <property type="entry name" value="NUDIX_hydrolase_dom"/>
</dbReference>
<keyword evidence="4" id="KW-0378">Hydrolase</keyword>
<evidence type="ECO:0000256" key="6">
    <source>
        <dbReference type="ARBA" id="ARBA00023211"/>
    </source>
</evidence>
<protein>
    <submittedName>
        <fullName evidence="8">NUDIX domain-containing protein</fullName>
    </submittedName>
</protein>
<comment type="cofactor">
    <cofactor evidence="1">
        <name>Mn(2+)</name>
        <dbReference type="ChEBI" id="CHEBI:29035"/>
    </cofactor>
</comment>
<dbReference type="EMBL" id="JABAFZ010000007">
    <property type="protein sequence ID" value="NME89746.1"/>
    <property type="molecule type" value="Genomic_DNA"/>
</dbReference>
<evidence type="ECO:0000256" key="1">
    <source>
        <dbReference type="ARBA" id="ARBA00001936"/>
    </source>
</evidence>